<reference evidence="2 3" key="1">
    <citation type="submission" date="2022-03" db="EMBL/GenBank/DDBJ databases">
        <title>Hymenobactersp. isolated from the air.</title>
        <authorList>
            <person name="Won M."/>
            <person name="Kwon S.-W."/>
        </authorList>
    </citation>
    <scope>NUCLEOTIDE SEQUENCE [LARGE SCALE GENOMIC DNA]</scope>
    <source>
        <strain evidence="2 3">KACC 21982</strain>
    </source>
</reference>
<evidence type="ECO:0000256" key="1">
    <source>
        <dbReference type="SAM" id="Phobius"/>
    </source>
</evidence>
<dbReference type="EMBL" id="CP094669">
    <property type="protein sequence ID" value="UOG73741.1"/>
    <property type="molecule type" value="Genomic_DNA"/>
</dbReference>
<feature type="transmembrane region" description="Helical" evidence="1">
    <location>
        <begin position="77"/>
        <end position="94"/>
    </location>
</feature>
<keyword evidence="1" id="KW-0812">Transmembrane</keyword>
<gene>
    <name evidence="2" type="ORF">MTX78_16645</name>
</gene>
<name>A0ABY4CUG0_9BACT</name>
<keyword evidence="1" id="KW-0472">Membrane</keyword>
<evidence type="ECO:0008006" key="4">
    <source>
        <dbReference type="Google" id="ProtNLM"/>
    </source>
</evidence>
<sequence>MSASSSADSLSEKTDAQLLFLAQHPELYHADLVTAARRELRRRSISPDPPAPAPLPRETYILPYEEEHEPSFWQRPAPWITLLAVLLIGGVLYWNNTKAKAAQDLAAQQEQEGPIELKSVEILRIPAFDSLTRTQIAQEMRQLSPTQRTEDTTATRKYKLLATRYWNAENQSVYLLDWLQKPNANRAMASQATVVIEEWRRLTKALVYDHGLTPVLAERMNVMRGAAYLRIETLQEINRHFQNKQSILDPDIISLSDSAAHISESFLSRQKWNDRLQRAKFFPPPPPRYKRV</sequence>
<evidence type="ECO:0000313" key="2">
    <source>
        <dbReference type="EMBL" id="UOG73741.1"/>
    </source>
</evidence>
<evidence type="ECO:0000313" key="3">
    <source>
        <dbReference type="Proteomes" id="UP000831113"/>
    </source>
</evidence>
<keyword evidence="3" id="KW-1185">Reference proteome</keyword>
<accession>A0ABY4CUG0</accession>
<dbReference type="Proteomes" id="UP000831113">
    <property type="component" value="Chromosome"/>
</dbReference>
<proteinExistence type="predicted"/>
<dbReference type="RefSeq" id="WP_243796612.1">
    <property type="nucleotide sequence ID" value="NZ_CP094669.1"/>
</dbReference>
<organism evidence="2 3">
    <name type="scientific">Hymenobacter tibetensis</name>
    <dbReference type="NCBI Taxonomy" id="497967"/>
    <lineage>
        <taxon>Bacteria</taxon>
        <taxon>Pseudomonadati</taxon>
        <taxon>Bacteroidota</taxon>
        <taxon>Cytophagia</taxon>
        <taxon>Cytophagales</taxon>
        <taxon>Hymenobacteraceae</taxon>
        <taxon>Hymenobacter</taxon>
    </lineage>
</organism>
<keyword evidence="1" id="KW-1133">Transmembrane helix</keyword>
<protein>
    <recommendedName>
        <fullName evidence="4">DUF4129 domain-containing protein</fullName>
    </recommendedName>
</protein>